<evidence type="ECO:0000256" key="1">
    <source>
        <dbReference type="ARBA" id="ARBA00010928"/>
    </source>
</evidence>
<dbReference type="RefSeq" id="WP_125974268.1">
    <property type="nucleotide sequence ID" value="NZ_BAAADY010000010.1"/>
</dbReference>
<evidence type="ECO:0000259" key="3">
    <source>
        <dbReference type="Pfam" id="PF01408"/>
    </source>
</evidence>
<feature type="domain" description="Gfo/Idh/MocA-like oxidoreductase N-terminal" evidence="3">
    <location>
        <begin position="2"/>
        <end position="114"/>
    </location>
</feature>
<evidence type="ECO:0000256" key="2">
    <source>
        <dbReference type="ARBA" id="ARBA00023002"/>
    </source>
</evidence>
<keyword evidence="2 5" id="KW-0560">Oxidoreductase</keyword>
<dbReference type="InterPro" id="IPR004104">
    <property type="entry name" value="Gfo/Idh/MocA-like_OxRdtase_C"/>
</dbReference>
<name>A0A7X5XY76_9SPHN</name>
<keyword evidence="6" id="KW-1185">Reference proteome</keyword>
<dbReference type="AlphaFoldDB" id="A0A7X5XY76"/>
<accession>A0A7X5XY76</accession>
<dbReference type="Gene3D" id="3.40.50.720">
    <property type="entry name" value="NAD(P)-binding Rossmann-like Domain"/>
    <property type="match status" value="1"/>
</dbReference>
<gene>
    <name evidence="5" type="ORF">GGR89_001871</name>
</gene>
<evidence type="ECO:0000259" key="4">
    <source>
        <dbReference type="Pfam" id="PF02894"/>
    </source>
</evidence>
<dbReference type="InterPro" id="IPR051317">
    <property type="entry name" value="Gfo/Idh/MocA_oxidoreduct"/>
</dbReference>
<evidence type="ECO:0000313" key="6">
    <source>
        <dbReference type="Proteomes" id="UP000531251"/>
    </source>
</evidence>
<dbReference type="Gene3D" id="3.30.360.10">
    <property type="entry name" value="Dihydrodipicolinate Reductase, domain 2"/>
    <property type="match status" value="1"/>
</dbReference>
<organism evidence="5 6">
    <name type="scientific">Sphingomonas trueperi</name>
    <dbReference type="NCBI Taxonomy" id="53317"/>
    <lineage>
        <taxon>Bacteria</taxon>
        <taxon>Pseudomonadati</taxon>
        <taxon>Pseudomonadota</taxon>
        <taxon>Alphaproteobacteria</taxon>
        <taxon>Sphingomonadales</taxon>
        <taxon>Sphingomonadaceae</taxon>
        <taxon>Sphingomonas</taxon>
    </lineage>
</organism>
<protein>
    <submittedName>
        <fullName evidence="5">Scyllo-inositol 2-dehydrogenase (NADP+)</fullName>
        <ecNumber evidence="5">1.1.1.371</ecNumber>
    </submittedName>
</protein>
<dbReference type="GO" id="GO:0000166">
    <property type="term" value="F:nucleotide binding"/>
    <property type="evidence" value="ECO:0007669"/>
    <property type="project" value="InterPro"/>
</dbReference>
<dbReference type="PANTHER" id="PTHR43708:SF5">
    <property type="entry name" value="CONSERVED EXPRESSED OXIDOREDUCTASE (EUROFUNG)-RELATED"/>
    <property type="match status" value="1"/>
</dbReference>
<sequence>MIRTGLIGFGLGGTAFHAPLIDAVDGLELAAVGSSRAEAVAKAYPGVPAVSPEALIADPAIDLVVVSTPNATHFPLATAALEAGKHVVIDKPLTPSAAEAEALIGLAEAQARLLVPFHNRRWDSDFLAVQALVQGDRLGEILLFEAHWDRFRPELSQAWKEAEGGGQLLDLGPHMIDQALVLFGMPEAVQGDVARQRGNSPVDDYFTVTLFYGTRRVVLASSRMIAAARPRFALHGRGGSFVKYGLDPQEAAMRAGGSVRDPGHGLEDPAQYGVLTLPDGSTETIASERGDYRRFYAGVAAAIRDGAAPPVAAKDALAGLQLIELARQSAEEGRRIPLA</sequence>
<comment type="similarity">
    <text evidence="1">Belongs to the Gfo/Idh/MocA family.</text>
</comment>
<dbReference type="EC" id="1.1.1.371" evidence="5"/>
<dbReference type="InterPro" id="IPR036291">
    <property type="entry name" value="NAD(P)-bd_dom_sf"/>
</dbReference>
<dbReference type="NCBIfam" id="NF008607">
    <property type="entry name" value="PRK11579.1"/>
    <property type="match status" value="1"/>
</dbReference>
<dbReference type="Pfam" id="PF01408">
    <property type="entry name" value="GFO_IDH_MocA"/>
    <property type="match status" value="1"/>
</dbReference>
<dbReference type="Proteomes" id="UP000531251">
    <property type="component" value="Unassembled WGS sequence"/>
</dbReference>
<reference evidence="5 6" key="1">
    <citation type="submission" date="2020-03" db="EMBL/GenBank/DDBJ databases">
        <title>Genomic Encyclopedia of Type Strains, Phase IV (KMG-IV): sequencing the most valuable type-strain genomes for metagenomic binning, comparative biology and taxonomic classification.</title>
        <authorList>
            <person name="Goeker M."/>
        </authorList>
    </citation>
    <scope>NUCLEOTIDE SEQUENCE [LARGE SCALE GENOMIC DNA]</scope>
    <source>
        <strain evidence="5 6">DSM 7225</strain>
    </source>
</reference>
<dbReference type="EMBL" id="JAATJB010000004">
    <property type="protein sequence ID" value="NJB97559.1"/>
    <property type="molecule type" value="Genomic_DNA"/>
</dbReference>
<dbReference type="GO" id="GO:0102497">
    <property type="term" value="F:scyllo-inositol dehydrogenase (NADP+) activity"/>
    <property type="evidence" value="ECO:0007669"/>
    <property type="project" value="UniProtKB-EC"/>
</dbReference>
<dbReference type="Pfam" id="PF02894">
    <property type="entry name" value="GFO_IDH_MocA_C"/>
    <property type="match status" value="1"/>
</dbReference>
<evidence type="ECO:0000313" key="5">
    <source>
        <dbReference type="EMBL" id="NJB97559.1"/>
    </source>
</evidence>
<dbReference type="PANTHER" id="PTHR43708">
    <property type="entry name" value="CONSERVED EXPRESSED OXIDOREDUCTASE (EUROFUNG)"/>
    <property type="match status" value="1"/>
</dbReference>
<feature type="domain" description="Gfo/Idh/MocA-like oxidoreductase C-terminal" evidence="4">
    <location>
        <begin position="132"/>
        <end position="338"/>
    </location>
</feature>
<dbReference type="SUPFAM" id="SSF51735">
    <property type="entry name" value="NAD(P)-binding Rossmann-fold domains"/>
    <property type="match status" value="1"/>
</dbReference>
<comment type="caution">
    <text evidence="5">The sequence shown here is derived from an EMBL/GenBank/DDBJ whole genome shotgun (WGS) entry which is preliminary data.</text>
</comment>
<dbReference type="SUPFAM" id="SSF55347">
    <property type="entry name" value="Glyceraldehyde-3-phosphate dehydrogenase-like, C-terminal domain"/>
    <property type="match status" value="1"/>
</dbReference>
<proteinExistence type="inferred from homology"/>
<dbReference type="InterPro" id="IPR000683">
    <property type="entry name" value="Gfo/Idh/MocA-like_OxRdtase_N"/>
</dbReference>